<feature type="compositionally biased region" description="Polar residues" evidence="1">
    <location>
        <begin position="79"/>
        <end position="88"/>
    </location>
</feature>
<accession>A0AAV4A216</accession>
<dbReference type="Proteomes" id="UP000735302">
    <property type="component" value="Unassembled WGS sequence"/>
</dbReference>
<reference evidence="2 3" key="1">
    <citation type="journal article" date="2021" name="Elife">
        <title>Chloroplast acquisition without the gene transfer in kleptoplastic sea slugs, Plakobranchus ocellatus.</title>
        <authorList>
            <person name="Maeda T."/>
            <person name="Takahashi S."/>
            <person name="Yoshida T."/>
            <person name="Shimamura S."/>
            <person name="Takaki Y."/>
            <person name="Nagai Y."/>
            <person name="Toyoda A."/>
            <person name="Suzuki Y."/>
            <person name="Arimoto A."/>
            <person name="Ishii H."/>
            <person name="Satoh N."/>
            <person name="Nishiyama T."/>
            <person name="Hasebe M."/>
            <person name="Maruyama T."/>
            <person name="Minagawa J."/>
            <person name="Obokata J."/>
            <person name="Shigenobu S."/>
        </authorList>
    </citation>
    <scope>NUCLEOTIDE SEQUENCE [LARGE SCALE GENOMIC DNA]</scope>
</reference>
<feature type="region of interest" description="Disordered" evidence="1">
    <location>
        <begin position="54"/>
        <end position="109"/>
    </location>
</feature>
<evidence type="ECO:0000256" key="1">
    <source>
        <dbReference type="SAM" id="MobiDB-lite"/>
    </source>
</evidence>
<evidence type="ECO:0000313" key="2">
    <source>
        <dbReference type="EMBL" id="GFO00254.1"/>
    </source>
</evidence>
<feature type="compositionally biased region" description="Polar residues" evidence="1">
    <location>
        <begin position="1"/>
        <end position="12"/>
    </location>
</feature>
<dbReference type="EMBL" id="BLXT01003068">
    <property type="protein sequence ID" value="GFO00254.1"/>
    <property type="molecule type" value="Genomic_DNA"/>
</dbReference>
<protein>
    <submittedName>
        <fullName evidence="2">Uncharacterized protein</fullName>
    </submittedName>
</protein>
<comment type="caution">
    <text evidence="2">The sequence shown here is derived from an EMBL/GenBank/DDBJ whole genome shotgun (WGS) entry which is preliminary data.</text>
</comment>
<proteinExistence type="predicted"/>
<organism evidence="2 3">
    <name type="scientific">Plakobranchus ocellatus</name>
    <dbReference type="NCBI Taxonomy" id="259542"/>
    <lineage>
        <taxon>Eukaryota</taxon>
        <taxon>Metazoa</taxon>
        <taxon>Spiralia</taxon>
        <taxon>Lophotrochozoa</taxon>
        <taxon>Mollusca</taxon>
        <taxon>Gastropoda</taxon>
        <taxon>Heterobranchia</taxon>
        <taxon>Euthyneura</taxon>
        <taxon>Panpulmonata</taxon>
        <taxon>Sacoglossa</taxon>
        <taxon>Placobranchoidea</taxon>
        <taxon>Plakobranchidae</taxon>
        <taxon>Plakobranchus</taxon>
    </lineage>
</organism>
<feature type="region of interest" description="Disordered" evidence="1">
    <location>
        <begin position="1"/>
        <end position="35"/>
    </location>
</feature>
<dbReference type="AlphaFoldDB" id="A0AAV4A216"/>
<gene>
    <name evidence="2" type="ORF">PoB_002675900</name>
</gene>
<sequence length="109" mass="11617">MQLLRSTKNLETQKIKAPGHHPAPAGAKRYHGGGAISIPKMQCTINLITCTLPVATNAPAPGNGPRRSPPQKSSRRNSITKTELSSSCGHRAQPNAPCASSKRMLPEQQ</sequence>
<name>A0AAV4A216_9GAST</name>
<keyword evidence="3" id="KW-1185">Reference proteome</keyword>
<evidence type="ECO:0000313" key="3">
    <source>
        <dbReference type="Proteomes" id="UP000735302"/>
    </source>
</evidence>